<feature type="transmembrane region" description="Helical" evidence="6">
    <location>
        <begin position="280"/>
        <end position="302"/>
    </location>
</feature>
<feature type="region of interest" description="Disordered" evidence="5">
    <location>
        <begin position="151"/>
        <end position="190"/>
    </location>
</feature>
<dbReference type="SUPFAM" id="SSF52096">
    <property type="entry name" value="ClpP/crotonase"/>
    <property type="match status" value="1"/>
</dbReference>
<dbReference type="SUPFAM" id="SSF141322">
    <property type="entry name" value="NfeD domain-like"/>
    <property type="match status" value="1"/>
</dbReference>
<keyword evidence="3 6" id="KW-1133">Transmembrane helix</keyword>
<evidence type="ECO:0000256" key="6">
    <source>
        <dbReference type="SAM" id="Phobius"/>
    </source>
</evidence>
<evidence type="ECO:0000256" key="3">
    <source>
        <dbReference type="ARBA" id="ARBA00022989"/>
    </source>
</evidence>
<evidence type="ECO:0000256" key="2">
    <source>
        <dbReference type="ARBA" id="ARBA00022692"/>
    </source>
</evidence>
<feature type="domain" description="NfeD1b N-terminal" evidence="9">
    <location>
        <begin position="54"/>
        <end position="158"/>
    </location>
</feature>
<evidence type="ECO:0000259" key="8">
    <source>
        <dbReference type="Pfam" id="PF24961"/>
    </source>
</evidence>
<dbReference type="PANTHER" id="PTHR33507:SF4">
    <property type="entry name" value="NODULATION COMPETITIVENESS PROTEIN NFED"/>
    <property type="match status" value="1"/>
</dbReference>
<dbReference type="RefSeq" id="WP_251779848.1">
    <property type="nucleotide sequence ID" value="NZ_JAMKFE010000011.1"/>
</dbReference>
<feature type="transmembrane region" description="Helical" evidence="6">
    <location>
        <begin position="333"/>
        <end position="350"/>
    </location>
</feature>
<gene>
    <name evidence="10" type="ORF">M8A51_17685</name>
</gene>
<dbReference type="PANTHER" id="PTHR33507">
    <property type="entry name" value="INNER MEMBRANE PROTEIN YBBJ"/>
    <property type="match status" value="1"/>
</dbReference>
<keyword evidence="11" id="KW-1185">Reference proteome</keyword>
<dbReference type="Gene3D" id="2.40.50.140">
    <property type="entry name" value="Nucleic acid-binding proteins"/>
    <property type="match status" value="1"/>
</dbReference>
<name>A0ABT0YSV0_9BURK</name>
<dbReference type="InterPro" id="IPR012340">
    <property type="entry name" value="NA-bd_OB-fold"/>
</dbReference>
<dbReference type="Proteomes" id="UP001165541">
    <property type="component" value="Unassembled WGS sequence"/>
</dbReference>
<dbReference type="Pfam" id="PF25145">
    <property type="entry name" value="NfeD1b_N"/>
    <property type="match status" value="1"/>
</dbReference>
<organism evidence="10 11">
    <name type="scientific">Caldimonas mangrovi</name>
    <dbReference type="NCBI Taxonomy" id="2944811"/>
    <lineage>
        <taxon>Bacteria</taxon>
        <taxon>Pseudomonadati</taxon>
        <taxon>Pseudomonadota</taxon>
        <taxon>Betaproteobacteria</taxon>
        <taxon>Burkholderiales</taxon>
        <taxon>Sphaerotilaceae</taxon>
        <taxon>Caldimonas</taxon>
    </lineage>
</organism>
<dbReference type="EMBL" id="JAMKFE010000011">
    <property type="protein sequence ID" value="MCM5681362.1"/>
    <property type="molecule type" value="Genomic_DNA"/>
</dbReference>
<dbReference type="InterPro" id="IPR056738">
    <property type="entry name" value="NfeD1b_N"/>
</dbReference>
<dbReference type="Pfam" id="PF24961">
    <property type="entry name" value="NfeD_membrane"/>
    <property type="match status" value="1"/>
</dbReference>
<evidence type="ECO:0000313" key="10">
    <source>
        <dbReference type="EMBL" id="MCM5681362.1"/>
    </source>
</evidence>
<feature type="transmembrane region" description="Helical" evidence="6">
    <location>
        <begin position="382"/>
        <end position="404"/>
    </location>
</feature>
<comment type="caution">
    <text evidence="10">The sequence shown here is derived from an EMBL/GenBank/DDBJ whole genome shotgun (WGS) entry which is preliminary data.</text>
</comment>
<keyword evidence="4 6" id="KW-0472">Membrane</keyword>
<evidence type="ECO:0000256" key="1">
    <source>
        <dbReference type="ARBA" id="ARBA00004141"/>
    </source>
</evidence>
<accession>A0ABT0YSV0</accession>
<dbReference type="InterPro" id="IPR056739">
    <property type="entry name" value="NfeD_membrane"/>
</dbReference>
<dbReference type="InterPro" id="IPR002810">
    <property type="entry name" value="NfeD-like_C"/>
</dbReference>
<proteinExistence type="predicted"/>
<comment type="subcellular location">
    <subcellularLocation>
        <location evidence="1">Membrane</location>
        <topology evidence="1">Multi-pass membrane protein</topology>
    </subcellularLocation>
</comment>
<evidence type="ECO:0000256" key="5">
    <source>
        <dbReference type="SAM" id="MobiDB-lite"/>
    </source>
</evidence>
<evidence type="ECO:0000259" key="7">
    <source>
        <dbReference type="Pfam" id="PF01957"/>
    </source>
</evidence>
<feature type="domain" description="NfeD integral membrane" evidence="8">
    <location>
        <begin position="289"/>
        <end position="404"/>
    </location>
</feature>
<dbReference type="CDD" id="cd07020">
    <property type="entry name" value="Clp_protease_NfeD_1"/>
    <property type="match status" value="1"/>
</dbReference>
<dbReference type="InterPro" id="IPR029045">
    <property type="entry name" value="ClpP/crotonase-like_dom_sf"/>
</dbReference>
<evidence type="ECO:0000313" key="11">
    <source>
        <dbReference type="Proteomes" id="UP001165541"/>
    </source>
</evidence>
<evidence type="ECO:0000259" key="9">
    <source>
        <dbReference type="Pfam" id="PF25145"/>
    </source>
</evidence>
<keyword evidence="2 6" id="KW-0812">Transmembrane</keyword>
<dbReference type="Pfam" id="PF01957">
    <property type="entry name" value="NfeD"/>
    <property type="match status" value="1"/>
</dbReference>
<feature type="transmembrane region" description="Helical" evidence="6">
    <location>
        <begin position="357"/>
        <end position="376"/>
    </location>
</feature>
<protein>
    <submittedName>
        <fullName evidence="10">Nodulation protein NfeD</fullName>
    </submittedName>
</protein>
<dbReference type="Gene3D" id="3.90.226.10">
    <property type="entry name" value="2-enoyl-CoA Hydratase, Chain A, domain 1"/>
    <property type="match status" value="1"/>
</dbReference>
<sequence length="485" mass="50464">MQLPAAKAIDMRMTARPALHAHFDPRRAALWLAVCWWVLVAAWPANGRAAPGTVSVVTIEGAIGPATAEHVRRGLDHAARDRHRLVVLAMDTPGGLDTSMRQIIKAILASEVPVAGYVSPSGARAASAGTYILYASHVAAMAPGTNLGAATPVQIGGSPQRDEGPVPGRDPAPSGSAAEKPPAGSASTRKQVNDAVAYIRGLADMRGRNAEWAERAVREAVSLPATEAQQLKVIDLVARDLQALLEQLDGRTVNVLGHDTRLETAGAAIVQHEADWRVRLLSAITDPSVALMLMMIGIYGLFFEFYNPGVGVPGVLGGICLLLALYALQLLPVNYAGLALIALGVAFMAAEAFAPSFGVLGIGGAVAFTIGAVILIDTEAPGFGIPFGLIVGLAGVSALFVAALTGMALKARRRAVVSGDEALPGSVIEVLQAGEDGAWALYAGERWRVCSDARLQPGQKVRVLSRQGLVLHVAPLDTPPQPPGG</sequence>
<dbReference type="InterPro" id="IPR052165">
    <property type="entry name" value="Membrane_assoc_protease"/>
</dbReference>
<evidence type="ECO:0000256" key="4">
    <source>
        <dbReference type="ARBA" id="ARBA00023136"/>
    </source>
</evidence>
<reference evidence="10" key="1">
    <citation type="submission" date="2022-05" db="EMBL/GenBank/DDBJ databases">
        <title>Schlegelella sp. nov., isolated from mangrove soil.</title>
        <authorList>
            <person name="Liu Y."/>
            <person name="Ge X."/>
            <person name="Liu W."/>
        </authorList>
    </citation>
    <scope>NUCLEOTIDE SEQUENCE</scope>
    <source>
        <strain evidence="10">S2-27</strain>
    </source>
</reference>
<feature type="domain" description="NfeD-like C-terminal" evidence="7">
    <location>
        <begin position="421"/>
        <end position="475"/>
    </location>
</feature>